<dbReference type="Proteomes" id="UP001196870">
    <property type="component" value="Unassembled WGS sequence"/>
</dbReference>
<evidence type="ECO:0000313" key="6">
    <source>
        <dbReference type="EMBL" id="MBR0667523.1"/>
    </source>
</evidence>
<accession>A0ABS5F4Z7</accession>
<evidence type="ECO:0000256" key="1">
    <source>
        <dbReference type="ARBA" id="ARBA00023015"/>
    </source>
</evidence>
<dbReference type="Pfam" id="PF16925">
    <property type="entry name" value="TetR_C_13"/>
    <property type="match status" value="1"/>
</dbReference>
<organism evidence="6 7">
    <name type="scientific">Plastoroseomonas hellenica</name>
    <dbReference type="NCBI Taxonomy" id="2687306"/>
    <lineage>
        <taxon>Bacteria</taxon>
        <taxon>Pseudomonadati</taxon>
        <taxon>Pseudomonadota</taxon>
        <taxon>Alphaproteobacteria</taxon>
        <taxon>Acetobacterales</taxon>
        <taxon>Acetobacteraceae</taxon>
        <taxon>Plastoroseomonas</taxon>
    </lineage>
</organism>
<keyword evidence="1" id="KW-0805">Transcription regulation</keyword>
<dbReference type="PROSITE" id="PS50977">
    <property type="entry name" value="HTH_TETR_2"/>
    <property type="match status" value="1"/>
</dbReference>
<keyword evidence="3" id="KW-0804">Transcription</keyword>
<feature type="DNA-binding region" description="H-T-H motif" evidence="4">
    <location>
        <begin position="32"/>
        <end position="51"/>
    </location>
</feature>
<dbReference type="InterPro" id="IPR036271">
    <property type="entry name" value="Tet_transcr_reg_TetR-rel_C_sf"/>
</dbReference>
<evidence type="ECO:0000256" key="4">
    <source>
        <dbReference type="PROSITE-ProRule" id="PRU00335"/>
    </source>
</evidence>
<evidence type="ECO:0000259" key="5">
    <source>
        <dbReference type="PROSITE" id="PS50977"/>
    </source>
</evidence>
<protein>
    <submittedName>
        <fullName evidence="6">TetR family transcriptional regulator</fullName>
    </submittedName>
</protein>
<dbReference type="PRINTS" id="PR00455">
    <property type="entry name" value="HTHTETR"/>
</dbReference>
<dbReference type="EMBL" id="JAAGBB010000036">
    <property type="protein sequence ID" value="MBR0667523.1"/>
    <property type="molecule type" value="Genomic_DNA"/>
</dbReference>
<dbReference type="PANTHER" id="PTHR47506">
    <property type="entry name" value="TRANSCRIPTIONAL REGULATORY PROTEIN"/>
    <property type="match status" value="1"/>
</dbReference>
<reference evidence="7" key="1">
    <citation type="journal article" date="2021" name="Syst. Appl. Microbiol.">
        <title>Roseomonas hellenica sp. nov., isolated from roots of wild-growing Alkanna tinctoria.</title>
        <authorList>
            <person name="Rat A."/>
            <person name="Naranjo H.D."/>
            <person name="Lebbe L."/>
            <person name="Cnockaert M."/>
            <person name="Krigas N."/>
            <person name="Grigoriadou K."/>
            <person name="Maloupa E."/>
            <person name="Willems A."/>
        </authorList>
    </citation>
    <scope>NUCLEOTIDE SEQUENCE [LARGE SCALE GENOMIC DNA]</scope>
    <source>
        <strain evidence="7">LMG 31523</strain>
    </source>
</reference>
<name>A0ABS5F4Z7_9PROT</name>
<evidence type="ECO:0000256" key="2">
    <source>
        <dbReference type="ARBA" id="ARBA00023125"/>
    </source>
</evidence>
<evidence type="ECO:0000256" key="3">
    <source>
        <dbReference type="ARBA" id="ARBA00023163"/>
    </source>
</evidence>
<keyword evidence="7" id="KW-1185">Reference proteome</keyword>
<proteinExistence type="predicted"/>
<gene>
    <name evidence="6" type="ORF">GXW71_24415</name>
</gene>
<dbReference type="SUPFAM" id="SSF48498">
    <property type="entry name" value="Tetracyclin repressor-like, C-terminal domain"/>
    <property type="match status" value="1"/>
</dbReference>
<dbReference type="InterPro" id="IPR009057">
    <property type="entry name" value="Homeodomain-like_sf"/>
</dbReference>
<dbReference type="SUPFAM" id="SSF46689">
    <property type="entry name" value="Homeodomain-like"/>
    <property type="match status" value="1"/>
</dbReference>
<evidence type="ECO:0000313" key="7">
    <source>
        <dbReference type="Proteomes" id="UP001196870"/>
    </source>
</evidence>
<sequence>MKVSREVAAANRERVLKAAARLFREHGIDGVALTDVMREAGLTHGAFYGQFASKEALAAEAARHAMEASAARWARREPVDLPTFAAAYLSAEHRDRPDRGCPLPTLAVEAARRGGPVGEAIAEAVQGAATRLAARMATTPPEDRPDAALAALSTLVGAVVLSRAVGDRSLSDRILAAARAAVEEAEARRAGSLPNGA</sequence>
<dbReference type="InterPro" id="IPR001647">
    <property type="entry name" value="HTH_TetR"/>
</dbReference>
<keyword evidence="2 4" id="KW-0238">DNA-binding</keyword>
<dbReference type="Gene3D" id="1.10.357.10">
    <property type="entry name" value="Tetracycline Repressor, domain 2"/>
    <property type="match status" value="1"/>
</dbReference>
<dbReference type="PANTHER" id="PTHR47506:SF7">
    <property type="entry name" value="TRANSCRIPTIONAL REGULATORY PROTEIN"/>
    <property type="match status" value="1"/>
</dbReference>
<dbReference type="RefSeq" id="WP_211855303.1">
    <property type="nucleotide sequence ID" value="NZ_JAAGBB010000036.1"/>
</dbReference>
<feature type="domain" description="HTH tetR-type" evidence="5">
    <location>
        <begin position="9"/>
        <end position="69"/>
    </location>
</feature>
<comment type="caution">
    <text evidence="6">The sequence shown here is derived from an EMBL/GenBank/DDBJ whole genome shotgun (WGS) entry which is preliminary data.</text>
</comment>
<dbReference type="Gene3D" id="1.10.10.60">
    <property type="entry name" value="Homeodomain-like"/>
    <property type="match status" value="1"/>
</dbReference>
<dbReference type="Pfam" id="PF00440">
    <property type="entry name" value="TetR_N"/>
    <property type="match status" value="1"/>
</dbReference>
<dbReference type="InterPro" id="IPR011075">
    <property type="entry name" value="TetR_C"/>
</dbReference>